<dbReference type="OrthoDB" id="10676135at2759"/>
<dbReference type="VEuPathDB" id="AmoebaDB:DICPUDRAFT_84613"/>
<dbReference type="Proteomes" id="UP000001064">
    <property type="component" value="Unassembled WGS sequence"/>
</dbReference>
<proteinExistence type="predicted"/>
<reference evidence="3" key="1">
    <citation type="journal article" date="2011" name="Genome Biol.">
        <title>Comparative genomics of the social amoebae Dictyostelium discoideum and Dictyostelium purpureum.</title>
        <authorList>
            <consortium name="US DOE Joint Genome Institute (JGI-PGF)"/>
            <person name="Sucgang R."/>
            <person name="Kuo A."/>
            <person name="Tian X."/>
            <person name="Salerno W."/>
            <person name="Parikh A."/>
            <person name="Feasley C.L."/>
            <person name="Dalin E."/>
            <person name="Tu H."/>
            <person name="Huang E."/>
            <person name="Barry K."/>
            <person name="Lindquist E."/>
            <person name="Shapiro H."/>
            <person name="Bruce D."/>
            <person name="Schmutz J."/>
            <person name="Salamov A."/>
            <person name="Fey P."/>
            <person name="Gaudet P."/>
            <person name="Anjard C."/>
            <person name="Babu M.M."/>
            <person name="Basu S."/>
            <person name="Bushmanova Y."/>
            <person name="van der Wel H."/>
            <person name="Katoh-Kurasawa M."/>
            <person name="Dinh C."/>
            <person name="Coutinho P.M."/>
            <person name="Saito T."/>
            <person name="Elias M."/>
            <person name="Schaap P."/>
            <person name="Kay R.R."/>
            <person name="Henrissat B."/>
            <person name="Eichinger L."/>
            <person name="Rivero F."/>
            <person name="Putnam N.H."/>
            <person name="West C.M."/>
            <person name="Loomis W.F."/>
            <person name="Chisholm R.L."/>
            <person name="Shaulsky G."/>
            <person name="Strassmann J.E."/>
            <person name="Queller D.C."/>
            <person name="Kuspa A."/>
            <person name="Grigoriev I.V."/>
        </authorList>
    </citation>
    <scope>NUCLEOTIDE SEQUENCE [LARGE SCALE GENOMIC DNA]</scope>
    <source>
        <strain evidence="3">QSDP1</strain>
    </source>
</reference>
<evidence type="ECO:0000313" key="3">
    <source>
        <dbReference type="Proteomes" id="UP000001064"/>
    </source>
</evidence>
<evidence type="ECO:0000256" key="1">
    <source>
        <dbReference type="SAM" id="SignalP"/>
    </source>
</evidence>
<gene>
    <name evidence="2" type="ORF">DICPUDRAFT_84613</name>
</gene>
<dbReference type="KEGG" id="dpp:DICPUDRAFT_84613"/>
<accession>F1A372</accession>
<dbReference type="GeneID" id="10505439"/>
<feature type="chain" id="PRO_5003262167" evidence="1">
    <location>
        <begin position="20"/>
        <end position="135"/>
    </location>
</feature>
<protein>
    <submittedName>
        <fullName evidence="2">Uncharacterized protein</fullName>
    </submittedName>
</protein>
<feature type="non-terminal residue" evidence="2">
    <location>
        <position position="1"/>
    </location>
</feature>
<keyword evidence="1" id="KW-0732">Signal</keyword>
<keyword evidence="3" id="KW-1185">Reference proteome</keyword>
<dbReference type="RefSeq" id="XP_003294118.1">
    <property type="nucleotide sequence ID" value="XM_003294070.1"/>
</dbReference>
<organism evidence="2 3">
    <name type="scientific">Dictyostelium purpureum</name>
    <name type="common">Slime mold</name>
    <dbReference type="NCBI Taxonomy" id="5786"/>
    <lineage>
        <taxon>Eukaryota</taxon>
        <taxon>Amoebozoa</taxon>
        <taxon>Evosea</taxon>
        <taxon>Eumycetozoa</taxon>
        <taxon>Dictyostelia</taxon>
        <taxon>Dictyosteliales</taxon>
        <taxon>Dictyosteliaceae</taxon>
        <taxon>Dictyostelium</taxon>
    </lineage>
</organism>
<feature type="signal peptide" evidence="1">
    <location>
        <begin position="1"/>
        <end position="19"/>
    </location>
</feature>
<dbReference type="AlphaFoldDB" id="F1A372"/>
<dbReference type="EMBL" id="GL871444">
    <property type="protein sequence ID" value="EGC29354.1"/>
    <property type="molecule type" value="Genomic_DNA"/>
</dbReference>
<dbReference type="InParanoid" id="F1A372"/>
<evidence type="ECO:0000313" key="2">
    <source>
        <dbReference type="EMBL" id="EGC29354.1"/>
    </source>
</evidence>
<sequence length="135" mass="15975">MKLFILLIFIFINIYKVFGNANLKNNININNDNSNSENVQNATPNPTSNINLINPSEFNKLSQGEKQVYFLSRIRLYLNNQDYDLKYLVKHIDYEIYQLCSFYKGYCYSESLTKNSKITMTIEDATKKIQREDYR</sequence>
<name>F1A372_DICPU</name>
<dbReference type="eggNOG" id="ENOG502RIKD">
    <property type="taxonomic scope" value="Eukaryota"/>
</dbReference>